<dbReference type="CDD" id="cd00590">
    <property type="entry name" value="RRM_SF"/>
    <property type="match status" value="1"/>
</dbReference>
<evidence type="ECO:0000313" key="2">
    <source>
        <dbReference type="EMBL" id="QHU30372.1"/>
    </source>
</evidence>
<organism evidence="2">
    <name type="scientific">viral metagenome</name>
    <dbReference type="NCBI Taxonomy" id="1070528"/>
    <lineage>
        <taxon>unclassified sequences</taxon>
        <taxon>metagenomes</taxon>
        <taxon>organismal metagenomes</taxon>
    </lineage>
</organism>
<dbReference type="AlphaFoldDB" id="A0A6C0LMA7"/>
<feature type="region of interest" description="Disordered" evidence="1">
    <location>
        <begin position="280"/>
        <end position="302"/>
    </location>
</feature>
<sequence>MAAFNNKAPAINMFGVDHNMSVYIPRVDTRSLPRGNRHAEAQYQAMAEEFIAKQFHFQRIGKVERIDVLKKQTAQGFDYFIAFVHFEHWYDTQQAKDLQVQISTDGIKAKLQFHENWYWIVNENKTPLTKTEAALHKTIYDQAKQIGMLEQAVVYLRNMKNVESHIAEPALLETAQKGFGYMWNDELTHMNEDTFDPPSMSLDNYPVLNQDDGPLHLPPTQMLTPPELTRLANEHCLAPPALTRSVTGNGIDWRQQETSPSDLSSILRTQSTGHTVRKLSPKDLFGEKASDSWPLEDTSGSI</sequence>
<reference evidence="2" key="1">
    <citation type="journal article" date="2020" name="Nature">
        <title>Giant virus diversity and host interactions through global metagenomics.</title>
        <authorList>
            <person name="Schulz F."/>
            <person name="Roux S."/>
            <person name="Paez-Espino D."/>
            <person name="Jungbluth S."/>
            <person name="Walsh D.A."/>
            <person name="Denef V.J."/>
            <person name="McMahon K.D."/>
            <person name="Konstantinidis K.T."/>
            <person name="Eloe-Fadrosh E.A."/>
            <person name="Kyrpides N.C."/>
            <person name="Woyke T."/>
        </authorList>
    </citation>
    <scope>NUCLEOTIDE SEQUENCE</scope>
    <source>
        <strain evidence="2">GVMAG-M-3300027833-11</strain>
    </source>
</reference>
<dbReference type="EMBL" id="MN740505">
    <property type="protein sequence ID" value="QHU30372.1"/>
    <property type="molecule type" value="Genomic_DNA"/>
</dbReference>
<proteinExistence type="predicted"/>
<evidence type="ECO:0000256" key="1">
    <source>
        <dbReference type="SAM" id="MobiDB-lite"/>
    </source>
</evidence>
<accession>A0A6C0LMA7</accession>
<feature type="compositionally biased region" description="Basic and acidic residues" evidence="1">
    <location>
        <begin position="280"/>
        <end position="290"/>
    </location>
</feature>
<protein>
    <submittedName>
        <fullName evidence="2">Uncharacterized protein</fullName>
    </submittedName>
</protein>
<name>A0A6C0LMA7_9ZZZZ</name>